<dbReference type="PANTHER" id="PTHR40082">
    <property type="entry name" value="BLR5956 PROTEIN"/>
    <property type="match status" value="1"/>
</dbReference>
<dbReference type="InterPro" id="IPR003754">
    <property type="entry name" value="4pyrrol_synth_uPrphyn_synth"/>
</dbReference>
<evidence type="ECO:0000259" key="1">
    <source>
        <dbReference type="Pfam" id="PF02602"/>
    </source>
</evidence>
<dbReference type="Pfam" id="PF02602">
    <property type="entry name" value="HEM4"/>
    <property type="match status" value="1"/>
</dbReference>
<reference evidence="2" key="1">
    <citation type="journal article" date="2020" name="mSystems">
        <title>Genome- and Community-Level Interaction Insights into Carbon Utilization and Element Cycling Functions of Hydrothermarchaeota in Hydrothermal Sediment.</title>
        <authorList>
            <person name="Zhou Z."/>
            <person name="Liu Y."/>
            <person name="Xu W."/>
            <person name="Pan J."/>
            <person name="Luo Z.H."/>
            <person name="Li M."/>
        </authorList>
    </citation>
    <scope>NUCLEOTIDE SEQUENCE [LARGE SCALE GENOMIC DNA]</scope>
    <source>
        <strain evidence="2">SpSt-289</strain>
    </source>
</reference>
<evidence type="ECO:0000313" key="2">
    <source>
        <dbReference type="EMBL" id="HDX30617.1"/>
    </source>
</evidence>
<sequence length="284" mass="30026">MTPIIPSSIHSPALQGRRIVITQATHQAPAFATLLEQWGAVPLLYPCIAIQPPGDPTSLDSSLRLAAQGGFDWLVLTSANAVRIVAQRLAALAIVPQRLSALRIAVVGAATARCVQEELGLEVAVAPHEEVAEGLADALEAVVRPGERILLPQSALARDVLRKRLTAIGASVHPVVAYETVRGEGGVDLPHLLAQRQVDAVTLASASAFRFLLERLTEEGGEPARLHSVCLACIGPITARAVQEAGFIPAVISVQQSLEGLATALADYFTRADRHSSQQTQVIP</sequence>
<accession>A0A7C1FEC6</accession>
<gene>
    <name evidence="2" type="ORF">ENQ20_03890</name>
</gene>
<dbReference type="InterPro" id="IPR039793">
    <property type="entry name" value="UROS/Hem4"/>
</dbReference>
<dbReference type="SUPFAM" id="SSF69618">
    <property type="entry name" value="HemD-like"/>
    <property type="match status" value="1"/>
</dbReference>
<dbReference type="InterPro" id="IPR036108">
    <property type="entry name" value="4pyrrol_syn_uPrphyn_synt_sf"/>
</dbReference>
<comment type="caution">
    <text evidence="2">The sequence shown here is derived from an EMBL/GenBank/DDBJ whole genome shotgun (WGS) entry which is preliminary data.</text>
</comment>
<name>A0A7C1FEC6_9CHLR</name>
<dbReference type="AlphaFoldDB" id="A0A7C1FEC6"/>
<organism evidence="2">
    <name type="scientific">Caldilinea aerophila</name>
    <dbReference type="NCBI Taxonomy" id="133453"/>
    <lineage>
        <taxon>Bacteria</taxon>
        <taxon>Bacillati</taxon>
        <taxon>Chloroflexota</taxon>
        <taxon>Caldilineae</taxon>
        <taxon>Caldilineales</taxon>
        <taxon>Caldilineaceae</taxon>
        <taxon>Caldilinea</taxon>
    </lineage>
</organism>
<dbReference type="CDD" id="cd06578">
    <property type="entry name" value="HemD"/>
    <property type="match status" value="1"/>
</dbReference>
<dbReference type="PANTHER" id="PTHR40082:SF1">
    <property type="entry name" value="BLR5956 PROTEIN"/>
    <property type="match status" value="1"/>
</dbReference>
<proteinExistence type="predicted"/>
<protein>
    <submittedName>
        <fullName evidence="2">Uroporphyrinogen-III synthase</fullName>
    </submittedName>
</protein>
<dbReference type="EMBL" id="DSMG01000044">
    <property type="protein sequence ID" value="HDX30617.1"/>
    <property type="molecule type" value="Genomic_DNA"/>
</dbReference>
<dbReference type="Gene3D" id="3.40.50.10090">
    <property type="match status" value="2"/>
</dbReference>
<dbReference type="GO" id="GO:0006780">
    <property type="term" value="P:uroporphyrinogen III biosynthetic process"/>
    <property type="evidence" value="ECO:0007669"/>
    <property type="project" value="InterPro"/>
</dbReference>
<dbReference type="GO" id="GO:0004852">
    <property type="term" value="F:uroporphyrinogen-III synthase activity"/>
    <property type="evidence" value="ECO:0007669"/>
    <property type="project" value="InterPro"/>
</dbReference>
<feature type="domain" description="Tetrapyrrole biosynthesis uroporphyrinogen III synthase" evidence="1">
    <location>
        <begin position="30"/>
        <end position="262"/>
    </location>
</feature>